<feature type="compositionally biased region" description="Basic residues" evidence="1">
    <location>
        <begin position="653"/>
        <end position="662"/>
    </location>
</feature>
<evidence type="ECO:0000256" key="1">
    <source>
        <dbReference type="SAM" id="MobiDB-lite"/>
    </source>
</evidence>
<feature type="compositionally biased region" description="Basic residues" evidence="1">
    <location>
        <begin position="80"/>
        <end position="97"/>
    </location>
</feature>
<feature type="compositionally biased region" description="Low complexity" evidence="1">
    <location>
        <begin position="327"/>
        <end position="340"/>
    </location>
</feature>
<name>A0A0N4Z3Q3_PARTI</name>
<feature type="compositionally biased region" description="Basic residues" evidence="1">
    <location>
        <begin position="469"/>
        <end position="490"/>
    </location>
</feature>
<feature type="compositionally biased region" description="Gly residues" evidence="1">
    <location>
        <begin position="249"/>
        <end position="258"/>
    </location>
</feature>
<reference evidence="3" key="1">
    <citation type="submission" date="2017-02" db="UniProtKB">
        <authorList>
            <consortium name="WormBaseParasite"/>
        </authorList>
    </citation>
    <scope>IDENTIFICATION</scope>
</reference>
<accession>A0A0N4Z3Q3</accession>
<feature type="compositionally biased region" description="Low complexity" evidence="1">
    <location>
        <begin position="221"/>
        <end position="230"/>
    </location>
</feature>
<dbReference type="AlphaFoldDB" id="A0A0N4Z3Q3"/>
<feature type="region of interest" description="Disordered" evidence="1">
    <location>
        <begin position="1"/>
        <end position="541"/>
    </location>
</feature>
<feature type="compositionally biased region" description="Basic and acidic residues" evidence="1">
    <location>
        <begin position="161"/>
        <end position="171"/>
    </location>
</feature>
<feature type="compositionally biased region" description="Basic and acidic residues" evidence="1">
    <location>
        <begin position="449"/>
        <end position="462"/>
    </location>
</feature>
<feature type="compositionally biased region" description="Basic residues" evidence="1">
    <location>
        <begin position="510"/>
        <end position="528"/>
    </location>
</feature>
<feature type="compositionally biased region" description="Basic and acidic residues" evidence="1">
    <location>
        <begin position="196"/>
        <end position="214"/>
    </location>
</feature>
<organism evidence="2 3">
    <name type="scientific">Parastrongyloides trichosuri</name>
    <name type="common">Possum-specific nematode worm</name>
    <dbReference type="NCBI Taxonomy" id="131310"/>
    <lineage>
        <taxon>Eukaryota</taxon>
        <taxon>Metazoa</taxon>
        <taxon>Ecdysozoa</taxon>
        <taxon>Nematoda</taxon>
        <taxon>Chromadorea</taxon>
        <taxon>Rhabditida</taxon>
        <taxon>Tylenchina</taxon>
        <taxon>Panagrolaimomorpha</taxon>
        <taxon>Strongyloidoidea</taxon>
        <taxon>Strongyloididae</taxon>
        <taxon>Parastrongyloides</taxon>
    </lineage>
</organism>
<keyword evidence="2" id="KW-1185">Reference proteome</keyword>
<feature type="compositionally biased region" description="Basic and acidic residues" evidence="1">
    <location>
        <begin position="313"/>
        <end position="326"/>
    </location>
</feature>
<feature type="compositionally biased region" description="Basic and acidic residues" evidence="1">
    <location>
        <begin position="598"/>
        <end position="608"/>
    </location>
</feature>
<feature type="region of interest" description="Disordered" evidence="1">
    <location>
        <begin position="560"/>
        <end position="676"/>
    </location>
</feature>
<feature type="compositionally biased region" description="Basic residues" evidence="1">
    <location>
        <begin position="385"/>
        <end position="402"/>
    </location>
</feature>
<feature type="compositionally biased region" description="Low complexity" evidence="1">
    <location>
        <begin position="642"/>
        <end position="652"/>
    </location>
</feature>
<protein>
    <submittedName>
        <fullName evidence="3">LigA</fullName>
    </submittedName>
</protein>
<evidence type="ECO:0000313" key="2">
    <source>
        <dbReference type="Proteomes" id="UP000038045"/>
    </source>
</evidence>
<sequence>MSRASIRAPAAMSPRPPWVASPTVSRASWASSARPTAGPPRWAKRSPSSRTWRATADEPSQRPPAPFRTAAPRRDLGSRDHRRHRRQPSGRARRPVRRPAGDAGRRPRLHSAGAGERRRRRAGAVRHARGRGAGSGRIGRRAPGLRHRRARLLRRPAAYLRRGDGHQRQDLGRQLLSPDMGGHGPEVGQHGHPGRRRPEGRQDLRPDRPRPDQPRRRRGRPPAGRTGPQGSHAPGAGGLVPRHRPATSGRGGDQGGGLHQSDAGSPRLSRHDGRVPRRQDAPVRGPAAARAHGGSERGFRRLFGLRLGLDHGGAGRDGRGRARARPDPAGAPGDAGGPAPDTRRARPVRRRRLCRGRYGGAGRPAGRERALCSGVGHPERAGGAGRRRARPRPSARRRHRQRRQDQRDPGDQGGPRSGRIKPRLDQELQQPYRRAADAGADAAGHGSGRVRDRHEPSGRDRAAVGLRAPARRLRHHGRAGAYRSLRRRRGGGGAREGRHLRGAGAGRDRRGQRRRRPRRHRSSGRGKGRGGGADFWPCDGLRRAPAGLLGRALGAEQPVRHPDAAGAGRVAGDGFAGAGRFPASGRARADEGCQSPWRDVHPDRRELQRQPAVDEGGLRQSGRQACGAGRPPRRRADRHAGAGRAQPGSSRRAGPRHRRRWSGRGAYSRGADAPAA</sequence>
<feature type="compositionally biased region" description="Polar residues" evidence="1">
    <location>
        <begin position="22"/>
        <end position="34"/>
    </location>
</feature>
<feature type="compositionally biased region" description="Basic residues" evidence="1">
    <location>
        <begin position="117"/>
        <end position="130"/>
    </location>
</feature>
<dbReference type="Proteomes" id="UP000038045">
    <property type="component" value="Unplaced"/>
</dbReference>
<feature type="compositionally biased region" description="Basic and acidic residues" evidence="1">
    <location>
        <begin position="269"/>
        <end position="281"/>
    </location>
</feature>
<dbReference type="WBParaSite" id="PTRK_0000154600.1">
    <property type="protein sequence ID" value="PTRK_0000154600.1"/>
    <property type="gene ID" value="PTRK_0000154600"/>
</dbReference>
<proteinExistence type="predicted"/>
<feature type="compositionally biased region" description="Basic residues" evidence="1">
    <location>
        <begin position="345"/>
        <end position="355"/>
    </location>
</feature>
<feature type="compositionally biased region" description="Basic residues" evidence="1">
    <location>
        <begin position="138"/>
        <end position="154"/>
    </location>
</feature>
<evidence type="ECO:0000313" key="3">
    <source>
        <dbReference type="WBParaSite" id="PTRK_0000154600.1"/>
    </source>
</evidence>